<keyword evidence="3 10" id="KW-0436">Ligase</keyword>
<comment type="caution">
    <text evidence="12">The sequence shown here is derived from an EMBL/GenBank/DDBJ whole genome shotgun (WGS) entry which is preliminary data.</text>
</comment>
<dbReference type="InterPro" id="IPR036615">
    <property type="entry name" value="Mur_ligase_C_dom_sf"/>
</dbReference>
<dbReference type="GO" id="GO:0004326">
    <property type="term" value="F:tetrahydrofolylpolyglutamate synthase activity"/>
    <property type="evidence" value="ECO:0007669"/>
    <property type="project" value="UniProtKB-EC"/>
</dbReference>
<evidence type="ECO:0000256" key="3">
    <source>
        <dbReference type="ARBA" id="ARBA00022598"/>
    </source>
</evidence>
<dbReference type="Pfam" id="PF02875">
    <property type="entry name" value="Mur_ligase_C"/>
    <property type="match status" value="1"/>
</dbReference>
<evidence type="ECO:0000256" key="10">
    <source>
        <dbReference type="PIRNR" id="PIRNR001563"/>
    </source>
</evidence>
<keyword evidence="4" id="KW-0479">Metal-binding</keyword>
<dbReference type="InterPro" id="IPR036565">
    <property type="entry name" value="Mur-like_cat_sf"/>
</dbReference>
<dbReference type="InterPro" id="IPR004101">
    <property type="entry name" value="Mur_ligase_C"/>
</dbReference>
<dbReference type="NCBIfam" id="TIGR01499">
    <property type="entry name" value="folC"/>
    <property type="match status" value="1"/>
</dbReference>
<dbReference type="EMBL" id="MFGA01000023">
    <property type="protein sequence ID" value="OGF20506.1"/>
    <property type="molecule type" value="Genomic_DNA"/>
</dbReference>
<evidence type="ECO:0000256" key="4">
    <source>
        <dbReference type="ARBA" id="ARBA00022723"/>
    </source>
</evidence>
<gene>
    <name evidence="12" type="ORF">A2257_04055</name>
</gene>
<dbReference type="PIRSF" id="PIRSF001563">
    <property type="entry name" value="Folylpolyglu_synth"/>
    <property type="match status" value="1"/>
</dbReference>
<dbReference type="PANTHER" id="PTHR11136">
    <property type="entry name" value="FOLYLPOLYGLUTAMATE SYNTHASE-RELATED"/>
    <property type="match status" value="1"/>
</dbReference>
<organism evidence="12 13">
    <name type="scientific">Candidatus Falkowbacteria bacterium RIFOXYA2_FULL_38_12</name>
    <dbReference type="NCBI Taxonomy" id="1797993"/>
    <lineage>
        <taxon>Bacteria</taxon>
        <taxon>Candidatus Falkowiibacteriota</taxon>
    </lineage>
</organism>
<evidence type="ECO:0000256" key="1">
    <source>
        <dbReference type="ARBA" id="ARBA00008276"/>
    </source>
</evidence>
<evidence type="ECO:0000313" key="13">
    <source>
        <dbReference type="Proteomes" id="UP000177407"/>
    </source>
</evidence>
<comment type="similarity">
    <text evidence="1 10">Belongs to the folylpolyglutamate synthase family.</text>
</comment>
<dbReference type="Gene3D" id="3.90.190.20">
    <property type="entry name" value="Mur ligase, C-terminal domain"/>
    <property type="match status" value="1"/>
</dbReference>
<dbReference type="GO" id="GO:0005737">
    <property type="term" value="C:cytoplasm"/>
    <property type="evidence" value="ECO:0007669"/>
    <property type="project" value="TreeGrafter"/>
</dbReference>
<evidence type="ECO:0000313" key="12">
    <source>
        <dbReference type="EMBL" id="OGF20506.1"/>
    </source>
</evidence>
<keyword evidence="6 10" id="KW-0067">ATP-binding</keyword>
<evidence type="ECO:0000256" key="8">
    <source>
        <dbReference type="ARBA" id="ARBA00030592"/>
    </source>
</evidence>
<evidence type="ECO:0000256" key="7">
    <source>
        <dbReference type="ARBA" id="ARBA00022842"/>
    </source>
</evidence>
<evidence type="ECO:0000256" key="2">
    <source>
        <dbReference type="ARBA" id="ARBA00013025"/>
    </source>
</evidence>
<evidence type="ECO:0000259" key="11">
    <source>
        <dbReference type="Pfam" id="PF02875"/>
    </source>
</evidence>
<keyword evidence="7" id="KW-0460">Magnesium</keyword>
<dbReference type="SUPFAM" id="SSF53244">
    <property type="entry name" value="MurD-like peptide ligases, peptide-binding domain"/>
    <property type="match status" value="1"/>
</dbReference>
<evidence type="ECO:0000256" key="6">
    <source>
        <dbReference type="ARBA" id="ARBA00022840"/>
    </source>
</evidence>
<accession>A0A1F5S1I7</accession>
<name>A0A1F5S1I7_9BACT</name>
<comment type="catalytic activity">
    <reaction evidence="9">
        <text>(6S)-5,6,7,8-tetrahydrofolyl-(gamma-L-Glu)(n) + L-glutamate + ATP = (6S)-5,6,7,8-tetrahydrofolyl-(gamma-L-Glu)(n+1) + ADP + phosphate + H(+)</text>
        <dbReference type="Rhea" id="RHEA:10580"/>
        <dbReference type="Rhea" id="RHEA-COMP:14738"/>
        <dbReference type="Rhea" id="RHEA-COMP:14740"/>
        <dbReference type="ChEBI" id="CHEBI:15378"/>
        <dbReference type="ChEBI" id="CHEBI:29985"/>
        <dbReference type="ChEBI" id="CHEBI:30616"/>
        <dbReference type="ChEBI" id="CHEBI:43474"/>
        <dbReference type="ChEBI" id="CHEBI:141005"/>
        <dbReference type="ChEBI" id="CHEBI:456216"/>
        <dbReference type="EC" id="6.3.2.17"/>
    </reaction>
</comment>
<sequence>MDKFEKYYEAVRFIEGLSNVLSSDYMKKDHKIDESIYTKRMRYFLHLLGDPDKNFKFIHVTGTSGKGTVATMLQEVLFASGKNVGLFTSPFATTSIEKIRVNDKYIPPDEFADILAYLKPHIDKAFVTSPYGGPSYFELFFAISLVYFARKKCDWVVAEVGCGGRYDATNIIQNPVATVITNINYDHTHILGKTLKKIAYDKAGIIKKGSVFFTTEQRPRLLKIFEEICQKEKVKFNFIKNKSEDVKEINASLVSAVARHIGISEKDIAIGLEKTKLPCRFEIVQKNPIVILDGAHNFSKISSTIANLKKIKYKKLFLVFSIAKNKEVEEIVKIIAPVADHVFCTRYLVSERKCAPPKDLAEFFSRYKNSKAKITVLHDPSQALDMVLKLASPEDAILVTGSFFLAGELRKKWYSEEFVLKNLSSF</sequence>
<dbReference type="EC" id="6.3.2.17" evidence="2"/>
<reference evidence="12 13" key="1">
    <citation type="journal article" date="2016" name="Nat. Commun.">
        <title>Thousands of microbial genomes shed light on interconnected biogeochemical processes in an aquifer system.</title>
        <authorList>
            <person name="Anantharaman K."/>
            <person name="Brown C.T."/>
            <person name="Hug L.A."/>
            <person name="Sharon I."/>
            <person name="Castelle C.J."/>
            <person name="Probst A.J."/>
            <person name="Thomas B.C."/>
            <person name="Singh A."/>
            <person name="Wilkins M.J."/>
            <person name="Karaoz U."/>
            <person name="Brodie E.L."/>
            <person name="Williams K.H."/>
            <person name="Hubbard S.S."/>
            <person name="Banfield J.F."/>
        </authorList>
    </citation>
    <scope>NUCLEOTIDE SEQUENCE [LARGE SCALE GENOMIC DNA]</scope>
</reference>
<dbReference type="SUPFAM" id="SSF53623">
    <property type="entry name" value="MurD-like peptide ligases, catalytic domain"/>
    <property type="match status" value="1"/>
</dbReference>
<dbReference type="AlphaFoldDB" id="A0A1F5S1I7"/>
<dbReference type="Gene3D" id="3.40.1190.10">
    <property type="entry name" value="Mur-like, catalytic domain"/>
    <property type="match status" value="1"/>
</dbReference>
<dbReference type="GO" id="GO:0046872">
    <property type="term" value="F:metal ion binding"/>
    <property type="evidence" value="ECO:0007669"/>
    <property type="project" value="UniProtKB-KW"/>
</dbReference>
<dbReference type="PANTHER" id="PTHR11136:SF0">
    <property type="entry name" value="DIHYDROFOLATE SYNTHETASE-RELATED"/>
    <property type="match status" value="1"/>
</dbReference>
<evidence type="ECO:0000256" key="5">
    <source>
        <dbReference type="ARBA" id="ARBA00022741"/>
    </source>
</evidence>
<dbReference type="InterPro" id="IPR001645">
    <property type="entry name" value="Folylpolyglutamate_synth"/>
</dbReference>
<protein>
    <recommendedName>
        <fullName evidence="2">tetrahydrofolate synthase</fullName>
        <ecNumber evidence="2">6.3.2.17</ecNumber>
    </recommendedName>
    <alternativeName>
        <fullName evidence="8">Tetrahydrofolylpolyglutamate synthase</fullName>
    </alternativeName>
</protein>
<dbReference type="GO" id="GO:0005524">
    <property type="term" value="F:ATP binding"/>
    <property type="evidence" value="ECO:0007669"/>
    <property type="project" value="UniProtKB-KW"/>
</dbReference>
<keyword evidence="5 10" id="KW-0547">Nucleotide-binding</keyword>
<feature type="domain" description="Mur ligase C-terminal" evidence="11">
    <location>
        <begin position="280"/>
        <end position="403"/>
    </location>
</feature>
<dbReference type="Proteomes" id="UP000177407">
    <property type="component" value="Unassembled WGS sequence"/>
</dbReference>
<evidence type="ECO:0000256" key="9">
    <source>
        <dbReference type="ARBA" id="ARBA00047493"/>
    </source>
</evidence>
<dbReference type="GO" id="GO:0008841">
    <property type="term" value="F:dihydrofolate synthase activity"/>
    <property type="evidence" value="ECO:0007669"/>
    <property type="project" value="TreeGrafter"/>
</dbReference>
<proteinExistence type="inferred from homology"/>